<dbReference type="Proteomes" id="UP001056120">
    <property type="component" value="Linkage Group LG02"/>
</dbReference>
<evidence type="ECO:0000313" key="2">
    <source>
        <dbReference type="Proteomes" id="UP001056120"/>
    </source>
</evidence>
<dbReference type="EMBL" id="CM042019">
    <property type="protein sequence ID" value="KAI3825832.1"/>
    <property type="molecule type" value="Genomic_DNA"/>
</dbReference>
<comment type="caution">
    <text evidence="1">The sequence shown here is derived from an EMBL/GenBank/DDBJ whole genome shotgun (WGS) entry which is preliminary data.</text>
</comment>
<organism evidence="1 2">
    <name type="scientific">Smallanthus sonchifolius</name>
    <dbReference type="NCBI Taxonomy" id="185202"/>
    <lineage>
        <taxon>Eukaryota</taxon>
        <taxon>Viridiplantae</taxon>
        <taxon>Streptophyta</taxon>
        <taxon>Embryophyta</taxon>
        <taxon>Tracheophyta</taxon>
        <taxon>Spermatophyta</taxon>
        <taxon>Magnoliopsida</taxon>
        <taxon>eudicotyledons</taxon>
        <taxon>Gunneridae</taxon>
        <taxon>Pentapetalae</taxon>
        <taxon>asterids</taxon>
        <taxon>campanulids</taxon>
        <taxon>Asterales</taxon>
        <taxon>Asteraceae</taxon>
        <taxon>Asteroideae</taxon>
        <taxon>Heliantheae alliance</taxon>
        <taxon>Millerieae</taxon>
        <taxon>Smallanthus</taxon>
    </lineage>
</organism>
<accession>A0ACB9K0R1</accession>
<gene>
    <name evidence="1" type="ORF">L1987_07500</name>
</gene>
<name>A0ACB9K0R1_9ASTR</name>
<keyword evidence="2" id="KW-1185">Reference proteome</keyword>
<reference evidence="1 2" key="2">
    <citation type="journal article" date="2022" name="Mol. Ecol. Resour.">
        <title>The genomes of chicory, endive, great burdock and yacon provide insights into Asteraceae paleo-polyploidization history and plant inulin production.</title>
        <authorList>
            <person name="Fan W."/>
            <person name="Wang S."/>
            <person name="Wang H."/>
            <person name="Wang A."/>
            <person name="Jiang F."/>
            <person name="Liu H."/>
            <person name="Zhao H."/>
            <person name="Xu D."/>
            <person name="Zhang Y."/>
        </authorList>
    </citation>
    <scope>NUCLEOTIDE SEQUENCE [LARGE SCALE GENOMIC DNA]</scope>
    <source>
        <strain evidence="2">cv. Yunnan</strain>
        <tissue evidence="1">Leaves</tissue>
    </source>
</reference>
<proteinExistence type="predicted"/>
<evidence type="ECO:0000313" key="1">
    <source>
        <dbReference type="EMBL" id="KAI3825832.1"/>
    </source>
</evidence>
<sequence>MLLIISSPELCSYCAKLVLLCFVVALKSEVIDGTVGWLFSIEVSCFLFFFPMGAKNDTAIQFSRLSQAEI</sequence>
<reference evidence="2" key="1">
    <citation type="journal article" date="2022" name="Mol. Ecol. Resour.">
        <title>The genomes of chicory, endive, great burdock and yacon provide insights into Asteraceae palaeo-polyploidization history and plant inulin production.</title>
        <authorList>
            <person name="Fan W."/>
            <person name="Wang S."/>
            <person name="Wang H."/>
            <person name="Wang A."/>
            <person name="Jiang F."/>
            <person name="Liu H."/>
            <person name="Zhao H."/>
            <person name="Xu D."/>
            <person name="Zhang Y."/>
        </authorList>
    </citation>
    <scope>NUCLEOTIDE SEQUENCE [LARGE SCALE GENOMIC DNA]</scope>
    <source>
        <strain evidence="2">cv. Yunnan</strain>
    </source>
</reference>
<protein>
    <submittedName>
        <fullName evidence="1">Uncharacterized protein</fullName>
    </submittedName>
</protein>